<evidence type="ECO:0000256" key="1">
    <source>
        <dbReference type="ARBA" id="ARBA00009175"/>
    </source>
</evidence>
<dbReference type="SUPFAM" id="SSF53850">
    <property type="entry name" value="Periplasmic binding protein-like II"/>
    <property type="match status" value="1"/>
</dbReference>
<dbReference type="Gene3D" id="3.40.190.10">
    <property type="entry name" value="Periplasmic binding protein-like II"/>
    <property type="match status" value="2"/>
</dbReference>
<dbReference type="EMBL" id="LQPZ01000017">
    <property type="protein sequence ID" value="ORX05857.1"/>
    <property type="molecule type" value="Genomic_DNA"/>
</dbReference>
<keyword evidence="3" id="KW-0732">Signal</keyword>
<name>A0A1X2ELF0_9MYCO</name>
<dbReference type="OrthoDB" id="9785015at2"/>
<dbReference type="PANTHER" id="PTHR30632:SF0">
    <property type="entry name" value="SULFATE-BINDING PROTEIN"/>
    <property type="match status" value="1"/>
</dbReference>
<comment type="caution">
    <text evidence="5">The sequence shown here is derived from an EMBL/GenBank/DDBJ whole genome shotgun (WGS) entry which is preliminary data.</text>
</comment>
<evidence type="ECO:0000256" key="4">
    <source>
        <dbReference type="PIRSR" id="PIRSR004846-1"/>
    </source>
</evidence>
<dbReference type="NCBIfam" id="TIGR01256">
    <property type="entry name" value="modA"/>
    <property type="match status" value="1"/>
</dbReference>
<dbReference type="STRING" id="1798.AWC30_08535"/>
<evidence type="ECO:0000256" key="2">
    <source>
        <dbReference type="ARBA" id="ARBA00022723"/>
    </source>
</evidence>
<keyword evidence="2 4" id="KW-0479">Metal-binding</keyword>
<comment type="similarity">
    <text evidence="1">Belongs to the bacterial solute-binding protein ModA family.</text>
</comment>
<feature type="binding site" evidence="4">
    <location>
        <position position="30"/>
    </location>
    <ligand>
        <name>molybdate</name>
        <dbReference type="ChEBI" id="CHEBI:36264"/>
    </ligand>
</feature>
<sequence length="251" mass="25628">MAAVLLVAAGLSGCAPGSSNSAVVVYAAASLRPTFTAIADRFQQQNPGAAVDLNFGGAADLATQLIEGAGADVFASADTAQMHRVTDAGLTVGDPVTFASNTLVIVTAPGNPKHIEAFADLARPGVAVVVSPPPMPCGVATRRVEDLTGVHLDPVSEEPDVEDVLNKVVTGQADAGLVNITDAIAAGDKVDTVTFPAAAEAVTHYPIAVLRDSTRDELARRFVEMVTDGDGQEILREAGFARASASGLSPR</sequence>
<organism evidence="5 6">
    <name type="scientific">Mycolicibacillus trivialis</name>
    <dbReference type="NCBI Taxonomy" id="1798"/>
    <lineage>
        <taxon>Bacteria</taxon>
        <taxon>Bacillati</taxon>
        <taxon>Actinomycetota</taxon>
        <taxon>Actinomycetes</taxon>
        <taxon>Mycobacteriales</taxon>
        <taxon>Mycobacteriaceae</taxon>
        <taxon>Mycolicibacillus</taxon>
    </lineage>
</organism>
<dbReference type="PIRSF" id="PIRSF004846">
    <property type="entry name" value="ModA"/>
    <property type="match status" value="1"/>
</dbReference>
<dbReference type="Proteomes" id="UP000193090">
    <property type="component" value="Unassembled WGS sequence"/>
</dbReference>
<reference evidence="5 6" key="1">
    <citation type="submission" date="2016-01" db="EMBL/GenBank/DDBJ databases">
        <title>The new phylogeny of the genus Mycobacterium.</title>
        <authorList>
            <person name="Tarcisio F."/>
            <person name="Conor M."/>
            <person name="Antonella G."/>
            <person name="Elisabetta G."/>
            <person name="Giulia F.S."/>
            <person name="Sara T."/>
            <person name="Anna F."/>
            <person name="Clotilde B."/>
            <person name="Roberto B."/>
            <person name="Veronica D.S."/>
            <person name="Fabio R."/>
            <person name="Monica P."/>
            <person name="Olivier J."/>
            <person name="Enrico T."/>
            <person name="Nicola S."/>
        </authorList>
    </citation>
    <scope>NUCLEOTIDE SEQUENCE [LARGE SCALE GENOMIC DNA]</scope>
    <source>
        <strain evidence="5 6">DSM 44153</strain>
    </source>
</reference>
<dbReference type="InterPro" id="IPR050682">
    <property type="entry name" value="ModA/WtpA"/>
</dbReference>
<feature type="binding site" evidence="4">
    <location>
        <position position="161"/>
    </location>
    <ligand>
        <name>molybdate</name>
        <dbReference type="ChEBI" id="CHEBI:36264"/>
    </ligand>
</feature>
<proteinExistence type="inferred from homology"/>
<evidence type="ECO:0000313" key="5">
    <source>
        <dbReference type="EMBL" id="ORX05857.1"/>
    </source>
</evidence>
<dbReference type="InterPro" id="IPR005950">
    <property type="entry name" value="ModA"/>
</dbReference>
<keyword evidence="4" id="KW-0500">Molybdenum</keyword>
<dbReference type="GO" id="GO:0015689">
    <property type="term" value="P:molybdate ion transport"/>
    <property type="evidence" value="ECO:0007669"/>
    <property type="project" value="InterPro"/>
</dbReference>
<protein>
    <submittedName>
        <fullName evidence="5">Molybdate-binding protein</fullName>
    </submittedName>
</protein>
<dbReference type="GO" id="GO:0046872">
    <property type="term" value="F:metal ion binding"/>
    <property type="evidence" value="ECO:0007669"/>
    <property type="project" value="UniProtKB-KW"/>
</dbReference>
<dbReference type="PANTHER" id="PTHR30632">
    <property type="entry name" value="MOLYBDATE-BINDING PERIPLASMIC PROTEIN"/>
    <property type="match status" value="1"/>
</dbReference>
<evidence type="ECO:0000256" key="3">
    <source>
        <dbReference type="ARBA" id="ARBA00022729"/>
    </source>
</evidence>
<dbReference type="AlphaFoldDB" id="A0A1X2ELF0"/>
<dbReference type="Pfam" id="PF13531">
    <property type="entry name" value="SBP_bac_11"/>
    <property type="match status" value="1"/>
</dbReference>
<keyword evidence="6" id="KW-1185">Reference proteome</keyword>
<evidence type="ECO:0000313" key="6">
    <source>
        <dbReference type="Proteomes" id="UP000193090"/>
    </source>
</evidence>
<gene>
    <name evidence="5" type="ORF">AWC30_08535</name>
</gene>
<accession>A0A1X2ELF0</accession>
<dbReference type="GO" id="GO:0030973">
    <property type="term" value="F:molybdate ion binding"/>
    <property type="evidence" value="ECO:0007669"/>
    <property type="project" value="TreeGrafter"/>
</dbReference>